<dbReference type="InterPro" id="IPR007863">
    <property type="entry name" value="Peptidase_M16_C"/>
</dbReference>
<accession>A0A7Y6N273</accession>
<evidence type="ECO:0000256" key="3">
    <source>
        <dbReference type="RuleBase" id="RU004447"/>
    </source>
</evidence>
<dbReference type="InterPro" id="IPR011249">
    <property type="entry name" value="Metalloenz_LuxS/M16"/>
</dbReference>
<dbReference type="AlphaFoldDB" id="A0A7Y6N273"/>
<reference evidence="5 6" key="1">
    <citation type="submission" date="2020-02" db="EMBL/GenBank/DDBJ databases">
        <title>Paraburkholderia simonii sp. nov. and Paraburkholderia youngii sp. nov. Brazilian and Mexican Mimosa-associated rhizobia.</title>
        <authorList>
            <person name="Mavima L."/>
            <person name="Beukes C.W."/>
            <person name="Chan W.Y."/>
            <person name="Palmer M."/>
            <person name="De Meyer S.E."/>
            <person name="James E.K."/>
            <person name="Venter S.N."/>
            <person name="Steenkamp E.T."/>
        </authorList>
    </citation>
    <scope>NUCLEOTIDE SEQUENCE [LARGE SCALE GENOMIC DNA]</scope>
    <source>
        <strain evidence="5 6">JPY169</strain>
    </source>
</reference>
<dbReference type="SUPFAM" id="SSF63411">
    <property type="entry name" value="LuxS/MPP-like metallohydrolase"/>
    <property type="match status" value="4"/>
</dbReference>
<comment type="similarity">
    <text evidence="2 3">Belongs to the peptidase M16 family.</text>
</comment>
<dbReference type="Pfam" id="PF00675">
    <property type="entry name" value="Peptidase_M16"/>
    <property type="match status" value="1"/>
</dbReference>
<dbReference type="Pfam" id="PF08367">
    <property type="entry name" value="M16C_assoc"/>
    <property type="match status" value="1"/>
</dbReference>
<evidence type="ECO:0000256" key="2">
    <source>
        <dbReference type="ARBA" id="ARBA00007261"/>
    </source>
</evidence>
<protein>
    <submittedName>
        <fullName evidence="5">Peptidase M16</fullName>
    </submittedName>
</protein>
<evidence type="ECO:0000313" key="6">
    <source>
        <dbReference type="Proteomes" id="UP000594380"/>
    </source>
</evidence>
<name>A0A7Y6N273_9BURK</name>
<gene>
    <name evidence="5" type="ORF">G5S42_41730</name>
</gene>
<feature type="domain" description="Peptidase M16C associated" evidence="4">
    <location>
        <begin position="451"/>
        <end position="695"/>
    </location>
</feature>
<dbReference type="PANTHER" id="PTHR43016:SF13">
    <property type="entry name" value="PRESEQUENCE PROTEASE, MITOCHONDRIAL"/>
    <property type="match status" value="1"/>
</dbReference>
<dbReference type="GO" id="GO:0004222">
    <property type="term" value="F:metalloendopeptidase activity"/>
    <property type="evidence" value="ECO:0007669"/>
    <property type="project" value="InterPro"/>
</dbReference>
<dbReference type="SMART" id="SM01264">
    <property type="entry name" value="M16C_associated"/>
    <property type="match status" value="1"/>
</dbReference>
<comment type="cofactor">
    <cofactor evidence="1">
        <name>Zn(2+)</name>
        <dbReference type="ChEBI" id="CHEBI:29105"/>
    </cofactor>
</comment>
<dbReference type="GeneID" id="301106837"/>
<dbReference type="GO" id="GO:0046872">
    <property type="term" value="F:metal ion binding"/>
    <property type="evidence" value="ECO:0007669"/>
    <property type="project" value="InterPro"/>
</dbReference>
<dbReference type="Pfam" id="PF05193">
    <property type="entry name" value="Peptidase_M16_C"/>
    <property type="match status" value="1"/>
</dbReference>
<dbReference type="RefSeq" id="WP_176112375.1">
    <property type="nucleotide sequence ID" value="NZ_JAALDK010000003.1"/>
</dbReference>
<dbReference type="InterPro" id="IPR013578">
    <property type="entry name" value="Peptidase_M16C_assoc"/>
</dbReference>
<dbReference type="InterPro" id="IPR055130">
    <property type="entry name" value="PreP_C"/>
</dbReference>
<comment type="caution">
    <text evidence="5">The sequence shown here is derived from an EMBL/GenBank/DDBJ whole genome shotgun (WGS) entry which is preliminary data.</text>
</comment>
<dbReference type="Proteomes" id="UP000594380">
    <property type="component" value="Unassembled WGS sequence"/>
</dbReference>
<dbReference type="GO" id="GO:0006508">
    <property type="term" value="P:proteolysis"/>
    <property type="evidence" value="ECO:0007669"/>
    <property type="project" value="InterPro"/>
</dbReference>
<dbReference type="Pfam" id="PF22516">
    <property type="entry name" value="PreP_C"/>
    <property type="match status" value="1"/>
</dbReference>
<dbReference type="InterPro" id="IPR011765">
    <property type="entry name" value="Pept_M16_N"/>
</dbReference>
<dbReference type="PANTHER" id="PTHR43016">
    <property type="entry name" value="PRESEQUENCE PROTEASE"/>
    <property type="match status" value="1"/>
</dbReference>
<sequence>MTSFEHISSHPILDLRAQLEQYVDPASGARHVHLASDQDEFAFLVGFPTVPRASDGRAHILEHLALCGSERFPVAAPFFAMLRRSTATFMNAMTYPDRTVYPFASTDRTDFFNLLDVYLDATFFPKLDYLSFRQEGWRHSFKDNRLVRQGVVLNEMKGAFGNPLRVLYSALNKALFPGTTYAENSGGDPLVIPELSHEMLLEFHASHYHPSQAMFMSAGRIEAKEIQAKLVERVLSRRTARCPARRPELADDWIAPRRAQVRVPSAQGRPDEHGLQLSWRFGESSDPLATARLRLLTHGLLGDASAPVMKAMQSAGFGRPSQMNFVDSGLRQLVLHIGMEGLTEAQVERANSCIEQALEDAATVGVPVDVLKTALRDMRFAQREIRGGTIPDALRRLLDAVPLLMNGGDVAAAFDIEPVLQHLEKEIADPAFFKRAVRELINHPNLLATHVIADADFATLREVQEAKALALRDRELSDDERRQIGAEEAALAEHRKARSNTDVLPCFQASELRREPIAFPEIQHQHSSISVVGAATNGITYATTLFDLSTAQNDDWPWLSLYADIVPKLGTGSLGFEEAGRWRQRQVSSLSMTLDTVVEAGRTSLTPQLNVHASALTEDEAGIPSAIAAWTLVPRFDELDRISFLTKARVARKVNGLAAAADRYASLAAAAPYSIRRQFAHSVHGLASLPFVAALGKMLESPEGVQAIADHLKRIHQLLLEVPNRVIWVGLNGSPLEASKALDLRPSRAGRLGASDAISRSHEVANVALRVASQVNHCHIAWAAPSFEHPDTAPLAVAAKLLTHLALHRKLREEGGAYGGWARYSAADGLFTMSSFRDPRLAGTYADFTGSVREIQDASLSQQTLDEAIVSVIKQLDKPRAPYALASAADRSERRGVTQEMRRAFRQQVLACTVMQVKEALARWLSPQAASRAAAVGNANQDLCGMAVIEVADLVN</sequence>
<evidence type="ECO:0000313" key="5">
    <source>
        <dbReference type="EMBL" id="NUY05913.1"/>
    </source>
</evidence>
<dbReference type="Gene3D" id="3.30.830.10">
    <property type="entry name" value="Metalloenzyme, LuxS/M16 peptidase-like"/>
    <property type="match status" value="4"/>
</dbReference>
<evidence type="ECO:0000256" key="1">
    <source>
        <dbReference type="ARBA" id="ARBA00001947"/>
    </source>
</evidence>
<proteinExistence type="inferred from homology"/>
<organism evidence="5 6">
    <name type="scientific">Paraburkholderia youngii</name>
    <dbReference type="NCBI Taxonomy" id="2782701"/>
    <lineage>
        <taxon>Bacteria</taxon>
        <taxon>Pseudomonadati</taxon>
        <taxon>Pseudomonadota</taxon>
        <taxon>Betaproteobacteria</taxon>
        <taxon>Burkholderiales</taxon>
        <taxon>Burkholderiaceae</taxon>
        <taxon>Paraburkholderia</taxon>
    </lineage>
</organism>
<dbReference type="InterPro" id="IPR001431">
    <property type="entry name" value="Pept_M16_Zn_BS"/>
</dbReference>
<dbReference type="PROSITE" id="PS00143">
    <property type="entry name" value="INSULINASE"/>
    <property type="match status" value="1"/>
</dbReference>
<evidence type="ECO:0000259" key="4">
    <source>
        <dbReference type="SMART" id="SM01264"/>
    </source>
</evidence>
<dbReference type="EMBL" id="JAALDK010000003">
    <property type="protein sequence ID" value="NUY05913.1"/>
    <property type="molecule type" value="Genomic_DNA"/>
</dbReference>